<dbReference type="GO" id="GO:0006402">
    <property type="term" value="P:mRNA catabolic process"/>
    <property type="evidence" value="ECO:0007669"/>
    <property type="project" value="TreeGrafter"/>
</dbReference>
<keyword evidence="3" id="KW-0255">Endonuclease</keyword>
<name>A0A7K1UK29_9MICC</name>
<proteinExistence type="inferred from homology"/>
<dbReference type="AlphaFoldDB" id="A0A7K1UK29"/>
<accession>A0A7K1UK29</accession>
<keyword evidence="3" id="KW-0378">Hydrolase</keyword>
<comment type="caution">
    <text evidence="4">The sequence shown here is derived from an EMBL/GenBank/DDBJ whole genome shotgun (WGS) entry which is preliminary data.</text>
</comment>
<evidence type="ECO:0000256" key="1">
    <source>
        <dbReference type="ARBA" id="ARBA00007521"/>
    </source>
</evidence>
<keyword evidence="2" id="KW-1277">Toxin-antitoxin system</keyword>
<dbReference type="Pfam" id="PF02452">
    <property type="entry name" value="PemK_toxin"/>
    <property type="match status" value="1"/>
</dbReference>
<organism evidence="4 5">
    <name type="scientific">Nesterenkonia alkaliphila</name>
    <dbReference type="NCBI Taxonomy" id="1463631"/>
    <lineage>
        <taxon>Bacteria</taxon>
        <taxon>Bacillati</taxon>
        <taxon>Actinomycetota</taxon>
        <taxon>Actinomycetes</taxon>
        <taxon>Micrococcales</taxon>
        <taxon>Micrococcaceae</taxon>
        <taxon>Nesterenkonia</taxon>
    </lineage>
</organism>
<dbReference type="EMBL" id="WRPM01000071">
    <property type="protein sequence ID" value="MVT26764.1"/>
    <property type="molecule type" value="Genomic_DNA"/>
</dbReference>
<keyword evidence="3" id="KW-0540">Nuclease</keyword>
<dbReference type="GO" id="GO:0004521">
    <property type="term" value="F:RNA endonuclease activity"/>
    <property type="evidence" value="ECO:0007669"/>
    <property type="project" value="TreeGrafter"/>
</dbReference>
<dbReference type="EC" id="3.1.-.-" evidence="3"/>
<dbReference type="SUPFAM" id="SSF50118">
    <property type="entry name" value="Cell growth inhibitor/plasmid maintenance toxic component"/>
    <property type="match status" value="1"/>
</dbReference>
<evidence type="ECO:0000256" key="2">
    <source>
        <dbReference type="ARBA" id="ARBA00022649"/>
    </source>
</evidence>
<evidence type="ECO:0000313" key="5">
    <source>
        <dbReference type="Proteomes" id="UP000460157"/>
    </source>
</evidence>
<keyword evidence="5" id="KW-1185">Reference proteome</keyword>
<dbReference type="PANTHER" id="PTHR33988">
    <property type="entry name" value="ENDORIBONUCLEASE MAZF-RELATED"/>
    <property type="match status" value="1"/>
</dbReference>
<protein>
    <recommendedName>
        <fullName evidence="3">mRNA interferase</fullName>
        <ecNumber evidence="3">3.1.-.-</ecNumber>
    </recommendedName>
</protein>
<dbReference type="GO" id="GO:0003677">
    <property type="term" value="F:DNA binding"/>
    <property type="evidence" value="ECO:0007669"/>
    <property type="project" value="InterPro"/>
</dbReference>
<comment type="similarity">
    <text evidence="1 3">Belongs to the PemK/MazF family.</text>
</comment>
<dbReference type="InterPro" id="IPR011067">
    <property type="entry name" value="Plasmid_toxin/cell-grow_inhib"/>
</dbReference>
<evidence type="ECO:0000313" key="4">
    <source>
        <dbReference type="EMBL" id="MVT26764.1"/>
    </source>
</evidence>
<comment type="function">
    <text evidence="3">Toxic component of a type II toxin-antitoxin (TA) system.</text>
</comment>
<dbReference type="PANTHER" id="PTHR33988:SF2">
    <property type="entry name" value="ENDORIBONUCLEASE MAZF"/>
    <property type="match status" value="1"/>
</dbReference>
<sequence>MIQRGDIVWTDFGEPRGSEPAKIRPSLILQEDWLIRSRITTILTVPLTRNLRRQISPGNVLIPAGITGLDSDSVAIVSQVGTVSREFFEPFPVGSLTGDYLRRVEDGIRLVMGL</sequence>
<dbReference type="PIRSF" id="PIRSF033490">
    <property type="entry name" value="MazF"/>
    <property type="match status" value="1"/>
</dbReference>
<dbReference type="InterPro" id="IPR003477">
    <property type="entry name" value="PemK-like"/>
</dbReference>
<gene>
    <name evidence="4" type="ORF">GNZ21_10410</name>
</gene>
<reference evidence="4 5" key="1">
    <citation type="submission" date="2019-12" db="EMBL/GenBank/DDBJ databases">
        <title>Nesterenkonia muleiensis sp. nov., a novel actinobacterium isolated from sap of Populus euphratica.</title>
        <authorList>
            <person name="Wang R."/>
        </authorList>
    </citation>
    <scope>NUCLEOTIDE SEQUENCE [LARGE SCALE GENOMIC DNA]</scope>
    <source>
        <strain evidence="4 5">F10</strain>
    </source>
</reference>
<dbReference type="GO" id="GO:0016075">
    <property type="term" value="P:rRNA catabolic process"/>
    <property type="evidence" value="ECO:0007669"/>
    <property type="project" value="TreeGrafter"/>
</dbReference>
<dbReference type="Gene3D" id="2.30.30.110">
    <property type="match status" value="1"/>
</dbReference>
<evidence type="ECO:0000256" key="3">
    <source>
        <dbReference type="PIRNR" id="PIRNR033490"/>
    </source>
</evidence>
<dbReference type="Proteomes" id="UP000460157">
    <property type="component" value="Unassembled WGS sequence"/>
</dbReference>
<dbReference type="GO" id="GO:0016787">
    <property type="term" value="F:hydrolase activity"/>
    <property type="evidence" value="ECO:0007669"/>
    <property type="project" value="UniProtKB-KW"/>
</dbReference>